<protein>
    <recommendedName>
        <fullName evidence="4">DUF2147 domain-containing protein</fullName>
    </recommendedName>
</protein>
<gene>
    <name evidence="2" type="ORF">OPKNFCMD_5652</name>
</gene>
<reference evidence="2" key="1">
    <citation type="journal article" date="2021" name="Front. Microbiol.">
        <title>Comprehensive Comparative Genomics and Phenotyping of Methylobacterium Species.</title>
        <authorList>
            <person name="Alessa O."/>
            <person name="Ogura Y."/>
            <person name="Fujitani Y."/>
            <person name="Takami H."/>
            <person name="Hayashi T."/>
            <person name="Sahin N."/>
            <person name="Tani A."/>
        </authorList>
    </citation>
    <scope>NUCLEOTIDE SEQUENCE</scope>
    <source>
        <strain evidence="2">KCTC 52305</strain>
    </source>
</reference>
<name>A0ABQ4R7K2_9HYPH</name>
<proteinExistence type="predicted"/>
<keyword evidence="1" id="KW-0732">Signal</keyword>
<sequence length="185" mass="19738">MTRGRIPPIPAAPSPVRAARAARRFAMLLGVALAATPSARADQGAVFCKGGMVFAERPAPDGALAISVLGADERQHIITVVGVARPHKNGWRFRQTSDEEPDERCTLDIVPVAGGFRMHTIEGARCVGFGGYGADRMLYDAVFPASTRVRGVAPLVDGIGHLRDFDCDRKTFSPSRYGAPPGRTP</sequence>
<feature type="signal peptide" evidence="1">
    <location>
        <begin position="1"/>
        <end position="41"/>
    </location>
</feature>
<comment type="caution">
    <text evidence="2">The sequence shown here is derived from an EMBL/GenBank/DDBJ whole genome shotgun (WGS) entry which is preliminary data.</text>
</comment>
<evidence type="ECO:0000313" key="2">
    <source>
        <dbReference type="EMBL" id="GJD52885.1"/>
    </source>
</evidence>
<evidence type="ECO:0008006" key="4">
    <source>
        <dbReference type="Google" id="ProtNLM"/>
    </source>
</evidence>
<evidence type="ECO:0000313" key="3">
    <source>
        <dbReference type="Proteomes" id="UP001055167"/>
    </source>
</evidence>
<dbReference type="EMBL" id="BPQH01000023">
    <property type="protein sequence ID" value="GJD52885.1"/>
    <property type="molecule type" value="Genomic_DNA"/>
</dbReference>
<evidence type="ECO:0000256" key="1">
    <source>
        <dbReference type="SAM" id="SignalP"/>
    </source>
</evidence>
<accession>A0ABQ4R7K2</accession>
<reference evidence="2" key="2">
    <citation type="submission" date="2021-08" db="EMBL/GenBank/DDBJ databases">
        <authorList>
            <person name="Tani A."/>
            <person name="Ola A."/>
            <person name="Ogura Y."/>
            <person name="Katsura K."/>
            <person name="Hayashi T."/>
        </authorList>
    </citation>
    <scope>NUCLEOTIDE SEQUENCE</scope>
    <source>
        <strain evidence="2">KCTC 52305</strain>
    </source>
</reference>
<dbReference type="RefSeq" id="WP_128566407.1">
    <property type="nucleotide sequence ID" value="NZ_QOWC01000343.1"/>
</dbReference>
<keyword evidence="3" id="KW-1185">Reference proteome</keyword>
<organism evidence="2 3">
    <name type="scientific">Methylobacterium crusticola</name>
    <dbReference type="NCBI Taxonomy" id="1697972"/>
    <lineage>
        <taxon>Bacteria</taxon>
        <taxon>Pseudomonadati</taxon>
        <taxon>Pseudomonadota</taxon>
        <taxon>Alphaproteobacteria</taxon>
        <taxon>Hyphomicrobiales</taxon>
        <taxon>Methylobacteriaceae</taxon>
        <taxon>Methylobacterium</taxon>
    </lineage>
</organism>
<dbReference type="Proteomes" id="UP001055167">
    <property type="component" value="Unassembled WGS sequence"/>
</dbReference>
<feature type="chain" id="PRO_5045165976" description="DUF2147 domain-containing protein" evidence="1">
    <location>
        <begin position="42"/>
        <end position="185"/>
    </location>
</feature>